<sequence length="155" mass="17899">MFFFFDHTPEFVGKYTAVDVAKYLIRKCALDGMPISNLQLQKILYYVQVHFLQKENRVLFSDEIEAWALGPVVREVYMRYCGYGSAEIYETDMPSASFTHNEKIAIDSIVKEKRAIKIWNLVNATHEPGKPWDRIYRGGLGNKEIIPKAVIAQYA</sequence>
<keyword evidence="3" id="KW-1185">Reference proteome</keyword>
<protein>
    <submittedName>
        <fullName evidence="2">DUF4065 domain-containing protein</fullName>
    </submittedName>
</protein>
<accession>A0ABV3X6M1</accession>
<proteinExistence type="predicted"/>
<dbReference type="Pfam" id="PF13274">
    <property type="entry name" value="SocA_Panacea"/>
    <property type="match status" value="1"/>
</dbReference>
<dbReference type="EMBL" id="JARVLH010000006">
    <property type="protein sequence ID" value="MEX5285839.1"/>
    <property type="molecule type" value="Genomic_DNA"/>
</dbReference>
<gene>
    <name evidence="2" type="ORF">QCO44_09370</name>
</gene>
<comment type="caution">
    <text evidence="2">The sequence shown here is derived from an EMBL/GenBank/DDBJ whole genome shotgun (WGS) entry which is preliminary data.</text>
</comment>
<feature type="domain" description="Antitoxin SocA-like Panacea" evidence="1">
    <location>
        <begin position="40"/>
        <end position="132"/>
    </location>
</feature>
<evidence type="ECO:0000313" key="3">
    <source>
        <dbReference type="Proteomes" id="UP001559623"/>
    </source>
</evidence>
<evidence type="ECO:0000259" key="1">
    <source>
        <dbReference type="Pfam" id="PF13274"/>
    </source>
</evidence>
<name>A0ABV3X6M1_9FIRM</name>
<dbReference type="InterPro" id="IPR025272">
    <property type="entry name" value="SocA_Panacea"/>
</dbReference>
<organism evidence="2 3">
    <name type="scientific">Selenomonas sputigena</name>
    <dbReference type="NCBI Taxonomy" id="69823"/>
    <lineage>
        <taxon>Bacteria</taxon>
        <taxon>Bacillati</taxon>
        <taxon>Bacillota</taxon>
        <taxon>Negativicutes</taxon>
        <taxon>Selenomonadales</taxon>
        <taxon>Selenomonadaceae</taxon>
        <taxon>Selenomonas</taxon>
    </lineage>
</organism>
<reference evidence="2 3" key="1">
    <citation type="submission" date="2023-04" db="EMBL/GenBank/DDBJ databases">
        <title>Genome Sequence of Selenomonas sputigena ATCC 33150.</title>
        <authorList>
            <person name="Miller D.P."/>
            <person name="Anvari S."/>
            <person name="Polson S.W."/>
            <person name="Macdonald M."/>
            <person name="Mcdowell J.V."/>
        </authorList>
    </citation>
    <scope>NUCLEOTIDE SEQUENCE [LARGE SCALE GENOMIC DNA]</scope>
    <source>
        <strain evidence="2 3">ATCC 33150</strain>
    </source>
</reference>
<evidence type="ECO:0000313" key="2">
    <source>
        <dbReference type="EMBL" id="MEX5285839.1"/>
    </source>
</evidence>
<dbReference type="Proteomes" id="UP001559623">
    <property type="component" value="Unassembled WGS sequence"/>
</dbReference>
<dbReference type="RefSeq" id="WP_368847565.1">
    <property type="nucleotide sequence ID" value="NZ_CP194411.1"/>
</dbReference>